<feature type="transmembrane region" description="Helical" evidence="2">
    <location>
        <begin position="24"/>
        <end position="44"/>
    </location>
</feature>
<name>C3Y399_BRAFL</name>
<dbReference type="PANTHER" id="PTHR37919:SF2">
    <property type="entry name" value="EXPERA DOMAIN-CONTAINING PROTEIN"/>
    <property type="match status" value="1"/>
</dbReference>
<keyword evidence="2" id="KW-0472">Membrane</keyword>
<reference evidence="3" key="1">
    <citation type="journal article" date="2008" name="Nature">
        <title>The amphioxus genome and the evolution of the chordate karyotype.</title>
        <authorList>
            <consortium name="US DOE Joint Genome Institute (JGI-PGF)"/>
            <person name="Putnam N.H."/>
            <person name="Butts T."/>
            <person name="Ferrier D.E.K."/>
            <person name="Furlong R.F."/>
            <person name="Hellsten U."/>
            <person name="Kawashima T."/>
            <person name="Robinson-Rechavi M."/>
            <person name="Shoguchi E."/>
            <person name="Terry A."/>
            <person name="Yu J.-K."/>
            <person name="Benito-Gutierrez E.L."/>
            <person name="Dubchak I."/>
            <person name="Garcia-Fernandez J."/>
            <person name="Gibson-Brown J.J."/>
            <person name="Grigoriev I.V."/>
            <person name="Horton A.C."/>
            <person name="de Jong P.J."/>
            <person name="Jurka J."/>
            <person name="Kapitonov V.V."/>
            <person name="Kohara Y."/>
            <person name="Kuroki Y."/>
            <person name="Lindquist E."/>
            <person name="Lucas S."/>
            <person name="Osoegawa K."/>
            <person name="Pennacchio L.A."/>
            <person name="Salamov A.A."/>
            <person name="Satou Y."/>
            <person name="Sauka-Spengler T."/>
            <person name="Schmutz J."/>
            <person name="Shin-I T."/>
            <person name="Toyoda A."/>
            <person name="Bronner-Fraser M."/>
            <person name="Fujiyama A."/>
            <person name="Holland L.Z."/>
            <person name="Holland P.W.H."/>
            <person name="Satoh N."/>
            <person name="Rokhsar D.S."/>
        </authorList>
    </citation>
    <scope>NUCLEOTIDE SEQUENCE [LARGE SCALE GENOMIC DNA]</scope>
    <source>
        <strain evidence="3">S238N-H82</strain>
        <tissue evidence="3">Testes</tissue>
    </source>
</reference>
<dbReference type="PANTHER" id="PTHR37919">
    <property type="entry name" value="PROTEIN CBG05606"/>
    <property type="match status" value="1"/>
</dbReference>
<keyword evidence="2" id="KW-1133">Transmembrane helix</keyword>
<dbReference type="AlphaFoldDB" id="C3Y399"/>
<dbReference type="InParanoid" id="C3Y399"/>
<accession>C3Y399</accession>
<dbReference type="EMBL" id="GG666483">
    <property type="protein sequence ID" value="EEN65166.1"/>
    <property type="molecule type" value="Genomic_DNA"/>
</dbReference>
<protein>
    <submittedName>
        <fullName evidence="3">Uncharacterized protein</fullName>
    </submittedName>
</protein>
<evidence type="ECO:0000313" key="3">
    <source>
        <dbReference type="EMBL" id="EEN65166.1"/>
    </source>
</evidence>
<keyword evidence="2" id="KW-0812">Transmembrane</keyword>
<evidence type="ECO:0000256" key="2">
    <source>
        <dbReference type="SAM" id="Phobius"/>
    </source>
</evidence>
<proteinExistence type="predicted"/>
<organism>
    <name type="scientific">Branchiostoma floridae</name>
    <name type="common">Florida lancelet</name>
    <name type="synonym">Amphioxus</name>
    <dbReference type="NCBI Taxonomy" id="7739"/>
    <lineage>
        <taxon>Eukaryota</taxon>
        <taxon>Metazoa</taxon>
        <taxon>Chordata</taxon>
        <taxon>Cephalochordata</taxon>
        <taxon>Leptocardii</taxon>
        <taxon>Amphioxiformes</taxon>
        <taxon>Branchiostomatidae</taxon>
        <taxon>Branchiostoma</taxon>
    </lineage>
</organism>
<feature type="region of interest" description="Disordered" evidence="1">
    <location>
        <begin position="1"/>
        <end position="22"/>
    </location>
</feature>
<evidence type="ECO:0000256" key="1">
    <source>
        <dbReference type="SAM" id="MobiDB-lite"/>
    </source>
</evidence>
<sequence length="105" mass="11629">MAFSDPQGSSQTNRATNAKSSSRTVLATLVVQTMTFWKTVLYLLMYVPPMSDVAMLGTSNWLELLFLFIIPNGLWVLIPGATMWEMWGRAARQGGAQTTRGKKGK</sequence>
<gene>
    <name evidence="3" type="ORF">BRAFLDRAFT_106287</name>
</gene>
<feature type="transmembrane region" description="Helical" evidence="2">
    <location>
        <begin position="64"/>
        <end position="84"/>
    </location>
</feature>